<feature type="compositionally biased region" description="Acidic residues" evidence="1">
    <location>
        <begin position="86"/>
        <end position="99"/>
    </location>
</feature>
<dbReference type="AlphaFoldDB" id="A0A9X2IF96"/>
<organism evidence="2 3">
    <name type="scientific">Nocardioides bruguierae</name>
    <dbReference type="NCBI Taxonomy" id="2945102"/>
    <lineage>
        <taxon>Bacteria</taxon>
        <taxon>Bacillati</taxon>
        <taxon>Actinomycetota</taxon>
        <taxon>Actinomycetes</taxon>
        <taxon>Propionibacteriales</taxon>
        <taxon>Nocardioidaceae</taxon>
        <taxon>Nocardioides</taxon>
    </lineage>
</organism>
<sequence length="326" mass="34352">MSTNSSQPQPTAVPDPHLRSDLDLLAVAVETGDASAWSRRLADLAGAATWQHRHLLVEHSLAHPAFVDGWLEASFQAAATHSPRADDDDEAEVPDDSVEIDPTALPHGCLTSAGTLRVRQVTAADEAQRHEQLDIASPLVQGALHAERQDPTAWGTLFDQARGLKADEATFRELLSAAAQSCPAGWAWQVSALETLSPWWYGTAASSYGLAEQLASMAPATRSELLPLVAATRAHEKDATEATEQMLAEALPRAQAYLVSIAGDEVELVNAANEVAARLHAAGRTEDAARALAPAGAAVDTLAWSGRGGATAHAEVLARAVELGLL</sequence>
<feature type="region of interest" description="Disordered" evidence="1">
    <location>
        <begin position="79"/>
        <end position="102"/>
    </location>
</feature>
<gene>
    <name evidence="2" type="ORF">M8330_14960</name>
</gene>
<dbReference type="RefSeq" id="WP_250827981.1">
    <property type="nucleotide sequence ID" value="NZ_JAMOIL010000020.1"/>
</dbReference>
<keyword evidence="3" id="KW-1185">Reference proteome</keyword>
<evidence type="ECO:0000313" key="3">
    <source>
        <dbReference type="Proteomes" id="UP001139485"/>
    </source>
</evidence>
<dbReference type="Proteomes" id="UP001139485">
    <property type="component" value="Unassembled WGS sequence"/>
</dbReference>
<protein>
    <submittedName>
        <fullName evidence="2">Uncharacterized protein</fullName>
    </submittedName>
</protein>
<dbReference type="EMBL" id="JAMOIL010000020">
    <property type="protein sequence ID" value="MCM0621591.1"/>
    <property type="molecule type" value="Genomic_DNA"/>
</dbReference>
<comment type="caution">
    <text evidence="2">The sequence shown here is derived from an EMBL/GenBank/DDBJ whole genome shotgun (WGS) entry which is preliminary data.</text>
</comment>
<accession>A0A9X2IF96</accession>
<proteinExistence type="predicted"/>
<name>A0A9X2IF96_9ACTN</name>
<evidence type="ECO:0000313" key="2">
    <source>
        <dbReference type="EMBL" id="MCM0621591.1"/>
    </source>
</evidence>
<reference evidence="2" key="1">
    <citation type="submission" date="2022-05" db="EMBL/GenBank/DDBJ databases">
        <authorList>
            <person name="Tuo L."/>
        </authorList>
    </citation>
    <scope>NUCLEOTIDE SEQUENCE</scope>
    <source>
        <strain evidence="2">BSK12Z-4</strain>
    </source>
</reference>
<evidence type="ECO:0000256" key="1">
    <source>
        <dbReference type="SAM" id="MobiDB-lite"/>
    </source>
</evidence>